<evidence type="ECO:0000313" key="3">
    <source>
        <dbReference type="Proteomes" id="UP000050525"/>
    </source>
</evidence>
<proteinExistence type="predicted"/>
<comment type="caution">
    <text evidence="2">The sequence shown here is derived from an EMBL/GenBank/DDBJ whole genome shotgun (WGS) entry which is preliminary data.</text>
</comment>
<evidence type="ECO:0000256" key="1">
    <source>
        <dbReference type="SAM" id="SignalP"/>
    </source>
</evidence>
<gene>
    <name evidence="2" type="ORF">Y1Q_0024629</name>
</gene>
<evidence type="ECO:0000313" key="2">
    <source>
        <dbReference type="EMBL" id="KYO34042.1"/>
    </source>
</evidence>
<keyword evidence="3" id="KW-1185">Reference proteome</keyword>
<dbReference type="Proteomes" id="UP000050525">
    <property type="component" value="Unassembled WGS sequence"/>
</dbReference>
<reference evidence="2 3" key="1">
    <citation type="journal article" date="2012" name="Genome Biol.">
        <title>Sequencing three crocodilian genomes to illuminate the evolution of archosaurs and amniotes.</title>
        <authorList>
            <person name="St John J.A."/>
            <person name="Braun E.L."/>
            <person name="Isberg S.R."/>
            <person name="Miles L.G."/>
            <person name="Chong A.Y."/>
            <person name="Gongora J."/>
            <person name="Dalzell P."/>
            <person name="Moran C."/>
            <person name="Bed'hom B."/>
            <person name="Abzhanov A."/>
            <person name="Burgess S.C."/>
            <person name="Cooksey A.M."/>
            <person name="Castoe T.A."/>
            <person name="Crawford N.G."/>
            <person name="Densmore L.D."/>
            <person name="Drew J.C."/>
            <person name="Edwards S.V."/>
            <person name="Faircloth B.C."/>
            <person name="Fujita M.K."/>
            <person name="Greenwold M.J."/>
            <person name="Hoffmann F.G."/>
            <person name="Howard J.M."/>
            <person name="Iguchi T."/>
            <person name="Janes D.E."/>
            <person name="Khan S.Y."/>
            <person name="Kohno S."/>
            <person name="de Koning A.J."/>
            <person name="Lance S.L."/>
            <person name="McCarthy F.M."/>
            <person name="McCormack J.E."/>
            <person name="Merchant M.E."/>
            <person name="Peterson D.G."/>
            <person name="Pollock D.D."/>
            <person name="Pourmand N."/>
            <person name="Raney B.J."/>
            <person name="Roessler K.A."/>
            <person name="Sanford J.R."/>
            <person name="Sawyer R.H."/>
            <person name="Schmidt C.J."/>
            <person name="Triplett E.W."/>
            <person name="Tuberville T.D."/>
            <person name="Venegas-Anaya M."/>
            <person name="Howard J.T."/>
            <person name="Jarvis E.D."/>
            <person name="Guillette L.J.Jr."/>
            <person name="Glenn T.C."/>
            <person name="Green R.E."/>
            <person name="Ray D.A."/>
        </authorList>
    </citation>
    <scope>NUCLEOTIDE SEQUENCE [LARGE SCALE GENOMIC DNA]</scope>
    <source>
        <strain evidence="2">KSC_2009_1</strain>
    </source>
</reference>
<accession>A0A151NB61</accession>
<organism evidence="2 3">
    <name type="scientific">Alligator mississippiensis</name>
    <name type="common">American alligator</name>
    <dbReference type="NCBI Taxonomy" id="8496"/>
    <lineage>
        <taxon>Eukaryota</taxon>
        <taxon>Metazoa</taxon>
        <taxon>Chordata</taxon>
        <taxon>Craniata</taxon>
        <taxon>Vertebrata</taxon>
        <taxon>Euteleostomi</taxon>
        <taxon>Archelosauria</taxon>
        <taxon>Archosauria</taxon>
        <taxon>Crocodylia</taxon>
        <taxon>Alligatoridae</taxon>
        <taxon>Alligatorinae</taxon>
        <taxon>Alligator</taxon>
    </lineage>
</organism>
<dbReference type="AlphaFoldDB" id="A0A151NB61"/>
<sequence length="67" mass="7590">MPSWKGQMASLQASLSLWAAHVQFLCSFVEVGELWEVIQHQSSVSTHGEQKTSFLTNLSWKIENNII</sequence>
<feature type="chain" id="PRO_5007585898" evidence="1">
    <location>
        <begin position="20"/>
        <end position="67"/>
    </location>
</feature>
<keyword evidence="1" id="KW-0732">Signal</keyword>
<name>A0A151NB61_ALLMI</name>
<protein>
    <submittedName>
        <fullName evidence="2">Uncharacterized protein</fullName>
    </submittedName>
</protein>
<dbReference type="EMBL" id="AKHW03003627">
    <property type="protein sequence ID" value="KYO34042.1"/>
    <property type="molecule type" value="Genomic_DNA"/>
</dbReference>
<feature type="signal peptide" evidence="1">
    <location>
        <begin position="1"/>
        <end position="19"/>
    </location>
</feature>